<gene>
    <name evidence="1" type="ORF">GII36_00400</name>
</gene>
<accession>A0A857MM18</accession>
<dbReference type="EMBL" id="CP045921">
    <property type="protein sequence ID" value="QHN42319.1"/>
    <property type="molecule type" value="Genomic_DNA"/>
</dbReference>
<evidence type="ECO:0000313" key="1">
    <source>
        <dbReference type="EMBL" id="QHN42319.1"/>
    </source>
</evidence>
<protein>
    <submittedName>
        <fullName evidence="1">Uncharacterized protein</fullName>
    </submittedName>
</protein>
<dbReference type="RefSeq" id="WP_260763581.1">
    <property type="nucleotide sequence ID" value="NZ_CP045921.1"/>
</dbReference>
<keyword evidence="2" id="KW-1185">Reference proteome</keyword>
<proteinExistence type="predicted"/>
<dbReference type="AlphaFoldDB" id="A0A857MM18"/>
<dbReference type="Proteomes" id="UP001059824">
    <property type="component" value="Chromosome"/>
</dbReference>
<sequence>MEEYEFFYADIEADSIFLSRYNVGDFIHANNGVVASRLKGGLLTNCNVRFSFVPHPQGFLGYRVEDEDWKNQQLFIFDKDWRFKVEDRFFYDGVFQILMSHIDWEDFGEKKIIEAARKDFKKLYKQPPVDVLNNVEWKRRVRKVPGVDGKNSPYKGFLTMYWK</sequence>
<reference evidence="1" key="1">
    <citation type="journal article" date="2021" name="Nat. Microbiol.">
        <title>Cocultivation of an ultrasmall environmental parasitic bacterium with lytic ability against bacteria associated with wastewater foams.</title>
        <authorList>
            <person name="Batinovic S."/>
            <person name="Rose J.J.A."/>
            <person name="Ratcliffe J."/>
            <person name="Seviour R.J."/>
            <person name="Petrovski S."/>
        </authorList>
    </citation>
    <scope>NUCLEOTIDE SEQUENCE</scope>
    <source>
        <strain evidence="1">JR1</strain>
    </source>
</reference>
<organism evidence="1 2">
    <name type="scientific">Candidatus Mycosynbacter amalyticus</name>
    <dbReference type="NCBI Taxonomy" id="2665156"/>
    <lineage>
        <taxon>Bacteria</taxon>
        <taxon>Candidatus Saccharimonadota</taxon>
        <taxon>Candidatus Saccharimonadota incertae sedis</taxon>
        <taxon>Candidatus Mycosynbacter</taxon>
    </lineage>
</organism>
<dbReference type="KEGG" id="mama:GII36_00400"/>
<name>A0A857MM18_9BACT</name>
<evidence type="ECO:0000313" key="2">
    <source>
        <dbReference type="Proteomes" id="UP001059824"/>
    </source>
</evidence>